<evidence type="ECO:0000313" key="1">
    <source>
        <dbReference type="EnsemblMetazoa" id="RPRC011564-PA"/>
    </source>
</evidence>
<evidence type="ECO:0000313" key="2">
    <source>
        <dbReference type="Proteomes" id="UP000015103"/>
    </source>
</evidence>
<dbReference type="eggNOG" id="KOG1075">
    <property type="taxonomic scope" value="Eukaryota"/>
</dbReference>
<dbReference type="EnsemblMetazoa" id="RPRC011564-RA">
    <property type="protein sequence ID" value="RPRC011564-PA"/>
    <property type="gene ID" value="RPRC011564"/>
</dbReference>
<dbReference type="HOGENOM" id="CLU_001888_6_0_1"/>
<sequence length="190" mass="22027">MRRLRPAALVVAGVIPIDLMAQERKMAYDLREVLGRSEAKVVARDHSIRTWHERWRTDTRGRWTARLIGNPSVWAGREHGEVDYYLTQFLMGHGCFTSYLYRMGKVGDLSCVFGDSDLDDAHHTFFLCDRWVPERESLEQEIGRITPENIVEIMLSQRDYWDQVATFAKIQLFGGAICDQVLELQTFKDS</sequence>
<dbReference type="EMBL" id="ACPB03015998">
    <property type="status" value="NOT_ANNOTATED_CDS"/>
    <property type="molecule type" value="Genomic_DNA"/>
</dbReference>
<organism evidence="1 2">
    <name type="scientific">Rhodnius prolixus</name>
    <name type="common">Triatomid bug</name>
    <dbReference type="NCBI Taxonomy" id="13249"/>
    <lineage>
        <taxon>Eukaryota</taxon>
        <taxon>Metazoa</taxon>
        <taxon>Ecdysozoa</taxon>
        <taxon>Arthropoda</taxon>
        <taxon>Hexapoda</taxon>
        <taxon>Insecta</taxon>
        <taxon>Pterygota</taxon>
        <taxon>Neoptera</taxon>
        <taxon>Paraneoptera</taxon>
        <taxon>Hemiptera</taxon>
        <taxon>Heteroptera</taxon>
        <taxon>Panheteroptera</taxon>
        <taxon>Cimicomorpha</taxon>
        <taxon>Reduviidae</taxon>
        <taxon>Triatominae</taxon>
        <taxon>Rhodnius</taxon>
    </lineage>
</organism>
<dbReference type="OMA" id="IRTWHER"/>
<keyword evidence="2" id="KW-1185">Reference proteome</keyword>
<dbReference type="EMBL" id="ACPB03016001">
    <property type="status" value="NOT_ANNOTATED_CDS"/>
    <property type="molecule type" value="Genomic_DNA"/>
</dbReference>
<dbReference type="InParanoid" id="T1I5J5"/>
<dbReference type="AlphaFoldDB" id="T1I5J5"/>
<dbReference type="EMBL" id="ACPB03016000">
    <property type="status" value="NOT_ANNOTATED_CDS"/>
    <property type="molecule type" value="Genomic_DNA"/>
</dbReference>
<reference evidence="1" key="1">
    <citation type="submission" date="2015-05" db="UniProtKB">
        <authorList>
            <consortium name="EnsemblMetazoa"/>
        </authorList>
    </citation>
    <scope>IDENTIFICATION</scope>
</reference>
<dbReference type="VEuPathDB" id="VectorBase:RPRC011564"/>
<dbReference type="STRING" id="13249.T1I5J5"/>
<protein>
    <submittedName>
        <fullName evidence="1">Uncharacterized protein</fullName>
    </submittedName>
</protein>
<name>T1I5J5_RHOPR</name>
<accession>T1I5J5</accession>
<dbReference type="EMBL" id="ACPB03015999">
    <property type="status" value="NOT_ANNOTATED_CDS"/>
    <property type="molecule type" value="Genomic_DNA"/>
</dbReference>
<proteinExistence type="predicted"/>
<dbReference type="Proteomes" id="UP000015103">
    <property type="component" value="Unassembled WGS sequence"/>
</dbReference>